<keyword evidence="5" id="KW-1185">Reference proteome</keyword>
<reference evidence="4 5" key="1">
    <citation type="submission" date="2023-10" db="EMBL/GenBank/DDBJ databases">
        <title>Glaciecola aquimarina strain GGW-M5 nov., isolated from a coastal seawater.</title>
        <authorList>
            <person name="Bayburt H."/>
            <person name="Kim J.M."/>
            <person name="Choi B.J."/>
            <person name="Jeon C.O."/>
        </authorList>
    </citation>
    <scope>NUCLEOTIDE SEQUENCE [LARGE SCALE GENOMIC DNA]</scope>
    <source>
        <strain evidence="4 5">KCTC 32108</strain>
    </source>
</reference>
<name>A0ABU3T217_9ALTE</name>
<dbReference type="InterPro" id="IPR001763">
    <property type="entry name" value="Rhodanese-like_dom"/>
</dbReference>
<proteinExistence type="inferred from homology"/>
<dbReference type="InterPro" id="IPR040503">
    <property type="entry name" value="TRHO_N"/>
</dbReference>
<dbReference type="InterPro" id="IPR036873">
    <property type="entry name" value="Rhodanese-like_dom_sf"/>
</dbReference>
<accession>A0ABU3T217</accession>
<dbReference type="EMBL" id="JAWDIO010000002">
    <property type="protein sequence ID" value="MDU0356270.1"/>
    <property type="molecule type" value="Genomic_DNA"/>
</dbReference>
<sequence>MSKQSPTVQSNNTKFVVCALYKFVSLENFEALRQPLLQFMESNNIKGTLLLAHEGINGTVSGTRESIDALLAWLNADERLNPISTKESLDDTQPFHRTKVKLKKEIVTLGVEGIDPLKTVGTYVKPKDWNALISDPEVLLIDTRNDYEIEIGTFQNAVNPKTDSFREFPQYVKDNLDPAKHKKVAMFCTGGIRCEKSTAYMKEQGFDEVFHLEGGILQYLEDVPKDDTMWEGDCFVFDNRVAVNHDLEKSDYDQCYACRLPITEEDKLSDVFEAGVSCPKCHGTHSEEQIKRFREREKQVNLAKERNEEHLGLEARKAIKLRRQQKGAARRAQRTALGKSNG</sequence>
<feature type="domain" description="Rhodanese" evidence="3">
    <location>
        <begin position="134"/>
        <end position="228"/>
    </location>
</feature>
<dbReference type="PANTHER" id="PTHR43268:SF3">
    <property type="entry name" value="RHODANESE-LIKE DOMAIN-CONTAINING PROTEIN 7-RELATED"/>
    <property type="match status" value="1"/>
</dbReference>
<comment type="catalytic activity">
    <reaction evidence="1">
        <text>uridine(34) in tRNA + AH2 + O2 = 5-hydroxyuridine(34) in tRNA + A + H2O</text>
        <dbReference type="Rhea" id="RHEA:64224"/>
        <dbReference type="Rhea" id="RHEA-COMP:11727"/>
        <dbReference type="Rhea" id="RHEA-COMP:13381"/>
        <dbReference type="ChEBI" id="CHEBI:13193"/>
        <dbReference type="ChEBI" id="CHEBI:15377"/>
        <dbReference type="ChEBI" id="CHEBI:15379"/>
        <dbReference type="ChEBI" id="CHEBI:17499"/>
        <dbReference type="ChEBI" id="CHEBI:65315"/>
        <dbReference type="ChEBI" id="CHEBI:136877"/>
    </reaction>
</comment>
<dbReference type="Pfam" id="PF17773">
    <property type="entry name" value="UPF0176_N"/>
    <property type="match status" value="1"/>
</dbReference>
<dbReference type="EC" id="1.14.-.-" evidence="1"/>
<evidence type="ECO:0000256" key="2">
    <source>
        <dbReference type="SAM" id="MobiDB-lite"/>
    </source>
</evidence>
<keyword evidence="1" id="KW-0560">Oxidoreductase</keyword>
<comment type="caution">
    <text evidence="4">The sequence shown here is derived from an EMBL/GenBank/DDBJ whole genome shotgun (WGS) entry which is preliminary data.</text>
</comment>
<dbReference type="PROSITE" id="PS50206">
    <property type="entry name" value="RHODANESE_3"/>
    <property type="match status" value="1"/>
</dbReference>
<gene>
    <name evidence="1" type="primary">trhO</name>
    <name evidence="4" type="ORF">RS130_22415</name>
</gene>
<evidence type="ECO:0000313" key="5">
    <source>
        <dbReference type="Proteomes" id="UP001247805"/>
    </source>
</evidence>
<keyword evidence="1" id="KW-0819">tRNA processing</keyword>
<dbReference type="Proteomes" id="UP001247805">
    <property type="component" value="Unassembled WGS sequence"/>
</dbReference>
<comment type="similarity">
    <text evidence="1">Belongs to the TrhO family.</text>
</comment>
<dbReference type="CDD" id="cd01518">
    <property type="entry name" value="RHOD_YceA"/>
    <property type="match status" value="1"/>
</dbReference>
<dbReference type="NCBIfam" id="NF001136">
    <property type="entry name" value="PRK00142.1-4"/>
    <property type="match status" value="1"/>
</dbReference>
<dbReference type="RefSeq" id="WP_316027767.1">
    <property type="nucleotide sequence ID" value="NZ_JAWDIO010000002.1"/>
</dbReference>
<dbReference type="Gene3D" id="3.30.70.100">
    <property type="match status" value="1"/>
</dbReference>
<dbReference type="InterPro" id="IPR020936">
    <property type="entry name" value="TrhO"/>
</dbReference>
<dbReference type="PANTHER" id="PTHR43268">
    <property type="entry name" value="THIOSULFATE SULFURTRANSFERASE/RHODANESE-LIKE DOMAIN-CONTAINING PROTEIN 2"/>
    <property type="match status" value="1"/>
</dbReference>
<evidence type="ECO:0000313" key="4">
    <source>
        <dbReference type="EMBL" id="MDU0356270.1"/>
    </source>
</evidence>
<feature type="compositionally biased region" description="Basic residues" evidence="2">
    <location>
        <begin position="321"/>
        <end position="333"/>
    </location>
</feature>
<protein>
    <recommendedName>
        <fullName evidence="1">tRNA uridine(34) hydroxylase</fullName>
        <ecNumber evidence="1">1.14.-.-</ecNumber>
    </recommendedName>
    <alternativeName>
        <fullName evidence="1">tRNA hydroxylation protein O</fullName>
    </alternativeName>
</protein>
<comment type="function">
    <text evidence="1">Catalyzes oxygen-dependent 5-hydroxyuridine (ho5U) modification at position 34 in tRNAs.</text>
</comment>
<organism evidence="4 5">
    <name type="scientific">Paraglaciecola aquimarina</name>
    <dbReference type="NCBI Taxonomy" id="1235557"/>
    <lineage>
        <taxon>Bacteria</taxon>
        <taxon>Pseudomonadati</taxon>
        <taxon>Pseudomonadota</taxon>
        <taxon>Gammaproteobacteria</taxon>
        <taxon>Alteromonadales</taxon>
        <taxon>Alteromonadaceae</taxon>
        <taxon>Paraglaciecola</taxon>
    </lineage>
</organism>
<feature type="region of interest" description="Disordered" evidence="2">
    <location>
        <begin position="321"/>
        <end position="342"/>
    </location>
</feature>
<dbReference type="Pfam" id="PF00581">
    <property type="entry name" value="Rhodanese"/>
    <property type="match status" value="1"/>
</dbReference>
<dbReference type="HAMAP" id="MF_00469">
    <property type="entry name" value="TrhO"/>
    <property type="match status" value="1"/>
</dbReference>
<evidence type="ECO:0000259" key="3">
    <source>
        <dbReference type="PROSITE" id="PS50206"/>
    </source>
</evidence>
<dbReference type="SUPFAM" id="SSF52821">
    <property type="entry name" value="Rhodanese/Cell cycle control phosphatase"/>
    <property type="match status" value="1"/>
</dbReference>
<evidence type="ECO:0000256" key="1">
    <source>
        <dbReference type="HAMAP-Rule" id="MF_00469"/>
    </source>
</evidence>
<dbReference type="Gene3D" id="3.40.250.10">
    <property type="entry name" value="Rhodanese-like domain"/>
    <property type="match status" value="1"/>
</dbReference>
<dbReference type="SMART" id="SM00450">
    <property type="entry name" value="RHOD"/>
    <property type="match status" value="1"/>
</dbReference>